<dbReference type="WBParaSite" id="SCUD_0002243701-mRNA-1">
    <property type="protein sequence ID" value="SCUD_0002243701-mRNA-1"/>
    <property type="gene ID" value="SCUD_0002243701"/>
</dbReference>
<evidence type="ECO:0000313" key="1">
    <source>
        <dbReference type="EMBL" id="VDP78938.1"/>
    </source>
</evidence>
<evidence type="ECO:0000313" key="2">
    <source>
        <dbReference type="Proteomes" id="UP000279833"/>
    </source>
</evidence>
<proteinExistence type="predicted"/>
<reference evidence="1 2" key="2">
    <citation type="submission" date="2018-11" db="EMBL/GenBank/DDBJ databases">
        <authorList>
            <consortium name="Pathogen Informatics"/>
        </authorList>
    </citation>
    <scope>NUCLEOTIDE SEQUENCE [LARGE SCALE GENOMIC DNA]</scope>
    <source>
        <strain evidence="1">Dakar</strain>
        <strain evidence="2">Dakar, Senegal</strain>
    </source>
</reference>
<dbReference type="EMBL" id="UZAK01049382">
    <property type="protein sequence ID" value="VDP78938.1"/>
    <property type="molecule type" value="Genomic_DNA"/>
</dbReference>
<keyword evidence="2" id="KW-1185">Reference proteome</keyword>
<evidence type="ECO:0000313" key="3">
    <source>
        <dbReference type="WBParaSite" id="SCUD_0002243701-mRNA-1"/>
    </source>
</evidence>
<dbReference type="AlphaFoldDB" id="A0A183L521"/>
<name>A0A183L521_9TREM</name>
<protein>
    <submittedName>
        <fullName evidence="1 3">Uncharacterized protein</fullName>
    </submittedName>
</protein>
<dbReference type="Proteomes" id="UP000279833">
    <property type="component" value="Unassembled WGS sequence"/>
</dbReference>
<gene>
    <name evidence="1" type="ORF">SCUD_LOCUS22434</name>
</gene>
<organism evidence="3">
    <name type="scientific">Schistosoma curassoni</name>
    <dbReference type="NCBI Taxonomy" id="6186"/>
    <lineage>
        <taxon>Eukaryota</taxon>
        <taxon>Metazoa</taxon>
        <taxon>Spiralia</taxon>
        <taxon>Lophotrochozoa</taxon>
        <taxon>Platyhelminthes</taxon>
        <taxon>Trematoda</taxon>
        <taxon>Digenea</taxon>
        <taxon>Strigeidida</taxon>
        <taxon>Schistosomatoidea</taxon>
        <taxon>Schistosomatidae</taxon>
        <taxon>Schistosoma</taxon>
    </lineage>
</organism>
<accession>A0A183L521</accession>
<reference evidence="3" key="1">
    <citation type="submission" date="2016-06" db="UniProtKB">
        <authorList>
            <consortium name="WormBaseParasite"/>
        </authorList>
    </citation>
    <scope>IDENTIFICATION</scope>
</reference>
<sequence>MQLDGLPMIRYNFLILNWTTQALNKYLPKFHNNLKPVMNPMF</sequence>